<protein>
    <submittedName>
        <fullName evidence="2">Uncharacterized protein</fullName>
    </submittedName>
</protein>
<evidence type="ECO:0000313" key="2">
    <source>
        <dbReference type="EMBL" id="OXY93081.1"/>
    </source>
</evidence>
<gene>
    <name evidence="2" type="ORF">BEK98_22890</name>
</gene>
<dbReference type="Proteomes" id="UP000215483">
    <property type="component" value="Unassembled WGS sequence"/>
</dbReference>
<dbReference type="AlphaFoldDB" id="A0A233SBR0"/>
<sequence length="66" mass="7043">MASDEEPSGSASRALRSRSLGAELRTDLDHGRPARVIVPANPRVNNTEWVHRGDESRPASGHGAAL</sequence>
<proteinExistence type="predicted"/>
<name>A0A233SBR0_STRDA</name>
<feature type="region of interest" description="Disordered" evidence="1">
    <location>
        <begin position="1"/>
        <end position="66"/>
    </location>
</feature>
<evidence type="ECO:0000313" key="3">
    <source>
        <dbReference type="Proteomes" id="UP000215483"/>
    </source>
</evidence>
<feature type="compositionally biased region" description="Low complexity" evidence="1">
    <location>
        <begin position="8"/>
        <end position="22"/>
    </location>
</feature>
<accession>A0A233SBR0</accession>
<organism evidence="2 3">
    <name type="scientific">Streptomyces diastatochromogenes</name>
    <dbReference type="NCBI Taxonomy" id="42236"/>
    <lineage>
        <taxon>Bacteria</taxon>
        <taxon>Bacillati</taxon>
        <taxon>Actinomycetota</taxon>
        <taxon>Actinomycetes</taxon>
        <taxon>Kitasatosporales</taxon>
        <taxon>Streptomycetaceae</taxon>
        <taxon>Streptomyces</taxon>
    </lineage>
</organism>
<dbReference type="EMBL" id="MCGQ01000020">
    <property type="protein sequence ID" value="OXY93081.1"/>
    <property type="molecule type" value="Genomic_DNA"/>
</dbReference>
<evidence type="ECO:0000256" key="1">
    <source>
        <dbReference type="SAM" id="MobiDB-lite"/>
    </source>
</evidence>
<reference evidence="2 3" key="1">
    <citation type="submission" date="2016-07" db="EMBL/GenBank/DDBJ databases">
        <title>Draft genome of Streptomyces diastatochromogenes.</title>
        <authorList>
            <person name="Podduturi R."/>
            <person name="Lukassen M.B."/>
            <person name="Clausen N."/>
            <person name="Nielsen J.L."/>
            <person name="Jorgensen N.O."/>
        </authorList>
    </citation>
    <scope>NUCLEOTIDE SEQUENCE [LARGE SCALE GENOMIC DNA]</scope>
    <source>
        <strain evidence="2 3">DSM 40608</strain>
    </source>
</reference>
<comment type="caution">
    <text evidence="2">The sequence shown here is derived from an EMBL/GenBank/DDBJ whole genome shotgun (WGS) entry which is preliminary data.</text>
</comment>
<keyword evidence="3" id="KW-1185">Reference proteome</keyword>
<dbReference type="RefSeq" id="WP_094218611.1">
    <property type="nucleotide sequence ID" value="NZ_MCGQ01000020.1"/>
</dbReference>